<dbReference type="CDD" id="cd02966">
    <property type="entry name" value="TlpA_like_family"/>
    <property type="match status" value="1"/>
</dbReference>
<dbReference type="PANTHER" id="PTHR42852">
    <property type="entry name" value="THIOL:DISULFIDE INTERCHANGE PROTEIN DSBE"/>
    <property type="match status" value="1"/>
</dbReference>
<feature type="chain" id="PRO_5046821040" evidence="4">
    <location>
        <begin position="29"/>
        <end position="252"/>
    </location>
</feature>
<dbReference type="Pfam" id="PF08534">
    <property type="entry name" value="Redoxin"/>
    <property type="match status" value="1"/>
</dbReference>
<protein>
    <submittedName>
        <fullName evidence="6">TlpA family protein disulfide reductase</fullName>
    </submittedName>
</protein>
<evidence type="ECO:0000256" key="1">
    <source>
        <dbReference type="ARBA" id="ARBA00004196"/>
    </source>
</evidence>
<feature type="domain" description="Thioredoxin" evidence="5">
    <location>
        <begin position="109"/>
        <end position="246"/>
    </location>
</feature>
<feature type="signal peptide" evidence="4">
    <location>
        <begin position="1"/>
        <end position="28"/>
    </location>
</feature>
<dbReference type="InterPro" id="IPR050553">
    <property type="entry name" value="Thioredoxin_ResA/DsbE_sf"/>
</dbReference>
<organism evidence="6 7">
    <name type="scientific">Massilia terrae</name>
    <dbReference type="NCBI Taxonomy" id="1811224"/>
    <lineage>
        <taxon>Bacteria</taxon>
        <taxon>Pseudomonadati</taxon>
        <taxon>Pseudomonadota</taxon>
        <taxon>Betaproteobacteria</taxon>
        <taxon>Burkholderiales</taxon>
        <taxon>Oxalobacteraceae</taxon>
        <taxon>Telluria group</taxon>
        <taxon>Massilia</taxon>
    </lineage>
</organism>
<dbReference type="EMBL" id="JANUGU010000007">
    <property type="protein sequence ID" value="MCS0660154.1"/>
    <property type="molecule type" value="Genomic_DNA"/>
</dbReference>
<dbReference type="RefSeq" id="WP_258813343.1">
    <property type="nucleotide sequence ID" value="NZ_JANUGU010000007.1"/>
</dbReference>
<proteinExistence type="predicted"/>
<name>A0ABT2D228_9BURK</name>
<keyword evidence="3" id="KW-0676">Redox-active center</keyword>
<accession>A0ABT2D228</accession>
<dbReference type="InterPro" id="IPR036249">
    <property type="entry name" value="Thioredoxin-like_sf"/>
</dbReference>
<dbReference type="InterPro" id="IPR013766">
    <property type="entry name" value="Thioredoxin_domain"/>
</dbReference>
<evidence type="ECO:0000259" key="5">
    <source>
        <dbReference type="PROSITE" id="PS51352"/>
    </source>
</evidence>
<evidence type="ECO:0000256" key="2">
    <source>
        <dbReference type="ARBA" id="ARBA00022748"/>
    </source>
</evidence>
<keyword evidence="7" id="KW-1185">Reference proteome</keyword>
<dbReference type="Gene3D" id="3.40.30.10">
    <property type="entry name" value="Glutaredoxin"/>
    <property type="match status" value="1"/>
</dbReference>
<reference evidence="6 7" key="1">
    <citation type="submission" date="2022-08" db="EMBL/GenBank/DDBJ databases">
        <title>Reclassification of Massilia species as members of the genera Telluria, Duganella, Pseudoduganella, Mokoshia gen. nov. and Zemynaea gen. nov. using orthogonal and non-orthogonal genome-based approaches.</title>
        <authorList>
            <person name="Bowman J.P."/>
        </authorList>
    </citation>
    <scope>NUCLEOTIDE SEQUENCE [LARGE SCALE GENOMIC DNA]</scope>
    <source>
        <strain evidence="6 7">JCM 31606</strain>
    </source>
</reference>
<dbReference type="PROSITE" id="PS00194">
    <property type="entry name" value="THIOREDOXIN_1"/>
    <property type="match status" value="1"/>
</dbReference>
<evidence type="ECO:0000313" key="6">
    <source>
        <dbReference type="EMBL" id="MCS0660154.1"/>
    </source>
</evidence>
<keyword evidence="4" id="KW-0732">Signal</keyword>
<dbReference type="PANTHER" id="PTHR42852:SF13">
    <property type="entry name" value="PROTEIN DIPZ"/>
    <property type="match status" value="1"/>
</dbReference>
<dbReference type="PROSITE" id="PS51352">
    <property type="entry name" value="THIOREDOXIN_2"/>
    <property type="match status" value="1"/>
</dbReference>
<sequence length="252" mass="27051">MDVCMRLTFPRFASAVSLAAAMCTPAFAQSKPESIPDIVAGLYKKAGPEDAAHVAFQDENGKALTPEQFAAQVQAGRGYGMAKKINVDGLAFRLLSAAQMSDFRSFAHLKAGERFPAFDLKRLDGTAIDLSALAGRYTLVSFYFAGCAPCVREVPSLNAVAQRRSDLNFVALTHDSAEEARDFIRETKLAWPVVPDAAKLIKTVGVKGFPSMALLDRDGKLVDMVVGGGIAEDLPALNSWLDQRAPMAAPAR</sequence>
<evidence type="ECO:0000256" key="4">
    <source>
        <dbReference type="SAM" id="SignalP"/>
    </source>
</evidence>
<evidence type="ECO:0000313" key="7">
    <source>
        <dbReference type="Proteomes" id="UP001204621"/>
    </source>
</evidence>
<gene>
    <name evidence="6" type="ORF">NX778_18950</name>
</gene>
<evidence type="ECO:0000256" key="3">
    <source>
        <dbReference type="ARBA" id="ARBA00023284"/>
    </source>
</evidence>
<dbReference type="InterPro" id="IPR017937">
    <property type="entry name" value="Thioredoxin_CS"/>
</dbReference>
<comment type="subcellular location">
    <subcellularLocation>
        <location evidence="1">Cell envelope</location>
    </subcellularLocation>
</comment>
<dbReference type="SUPFAM" id="SSF52833">
    <property type="entry name" value="Thioredoxin-like"/>
    <property type="match status" value="1"/>
</dbReference>
<dbReference type="InterPro" id="IPR013740">
    <property type="entry name" value="Redoxin"/>
</dbReference>
<comment type="caution">
    <text evidence="6">The sequence shown here is derived from an EMBL/GenBank/DDBJ whole genome shotgun (WGS) entry which is preliminary data.</text>
</comment>
<keyword evidence="2" id="KW-0201">Cytochrome c-type biogenesis</keyword>
<dbReference type="Proteomes" id="UP001204621">
    <property type="component" value="Unassembled WGS sequence"/>
</dbReference>